<keyword evidence="3" id="KW-0233">DNA recombination</keyword>
<dbReference type="RefSeq" id="WP_006524049.1">
    <property type="nucleotide sequence ID" value="NC_021184.1"/>
</dbReference>
<dbReference type="GO" id="GO:0003677">
    <property type="term" value="F:DNA binding"/>
    <property type="evidence" value="ECO:0007669"/>
    <property type="project" value="UniProtKB-KW"/>
</dbReference>
<keyword evidence="2" id="KW-0238">DNA-binding</keyword>
<evidence type="ECO:0000256" key="3">
    <source>
        <dbReference type="ARBA" id="ARBA00023172"/>
    </source>
</evidence>
<reference evidence="5 6" key="1">
    <citation type="submission" date="2012-01" db="EMBL/GenBank/DDBJ databases">
        <title>Complete sequence of Desulfotomaculum gibsoniae DSM 7213.</title>
        <authorList>
            <consortium name="US DOE Joint Genome Institute"/>
            <person name="Lucas S."/>
            <person name="Han J."/>
            <person name="Lapidus A."/>
            <person name="Cheng J.-F."/>
            <person name="Goodwin L."/>
            <person name="Pitluck S."/>
            <person name="Peters L."/>
            <person name="Ovchinnikova G."/>
            <person name="Teshima H."/>
            <person name="Detter J.C."/>
            <person name="Han C."/>
            <person name="Tapia R."/>
            <person name="Land M."/>
            <person name="Hauser L."/>
            <person name="Kyrpides N."/>
            <person name="Ivanova N."/>
            <person name="Pagani I."/>
            <person name="Parshina S."/>
            <person name="Plugge C."/>
            <person name="Muyzer G."/>
            <person name="Kuever J."/>
            <person name="Ivanova A."/>
            <person name="Nazina T."/>
            <person name="Klenk H.-P."/>
            <person name="Brambilla E."/>
            <person name="Spring S."/>
            <person name="Stams A.F."/>
            <person name="Woyke T."/>
        </authorList>
    </citation>
    <scope>NUCLEOTIDE SEQUENCE [LARGE SCALE GENOMIC DNA]</scope>
    <source>
        <strain evidence="5 6">DSM 7213</strain>
    </source>
</reference>
<evidence type="ECO:0000256" key="1">
    <source>
        <dbReference type="ARBA" id="ARBA00008857"/>
    </source>
</evidence>
<dbReference type="Gene3D" id="1.10.443.10">
    <property type="entry name" value="Intergrase catalytic core"/>
    <property type="match status" value="1"/>
</dbReference>
<dbReference type="GO" id="GO:0015074">
    <property type="term" value="P:DNA integration"/>
    <property type="evidence" value="ECO:0007669"/>
    <property type="project" value="InterPro"/>
</dbReference>
<comment type="similarity">
    <text evidence="1">Belongs to the 'phage' integrase family.</text>
</comment>
<dbReference type="InterPro" id="IPR011010">
    <property type="entry name" value="DNA_brk_join_enz"/>
</dbReference>
<name>R4KAB6_9FIRM</name>
<dbReference type="KEGG" id="dgi:Desgi_0559"/>
<dbReference type="STRING" id="767817.Desgi_0559"/>
<dbReference type="SUPFAM" id="SSF56349">
    <property type="entry name" value="DNA breaking-rejoining enzymes"/>
    <property type="match status" value="1"/>
</dbReference>
<dbReference type="HOGENOM" id="CLU_027562_10_1_9"/>
<dbReference type="PROSITE" id="PS51898">
    <property type="entry name" value="TYR_RECOMBINASE"/>
    <property type="match status" value="1"/>
</dbReference>
<accession>R4KAB6</accession>
<dbReference type="OrthoDB" id="9766545at2"/>
<keyword evidence="6" id="KW-1185">Reference proteome</keyword>
<evidence type="ECO:0000313" key="6">
    <source>
        <dbReference type="Proteomes" id="UP000013520"/>
    </source>
</evidence>
<protein>
    <submittedName>
        <fullName evidence="5">Site-specific recombinase XerD</fullName>
    </submittedName>
</protein>
<dbReference type="GO" id="GO:0006310">
    <property type="term" value="P:DNA recombination"/>
    <property type="evidence" value="ECO:0007669"/>
    <property type="project" value="UniProtKB-KW"/>
</dbReference>
<dbReference type="PANTHER" id="PTHR30349">
    <property type="entry name" value="PHAGE INTEGRASE-RELATED"/>
    <property type="match status" value="1"/>
</dbReference>
<dbReference type="AlphaFoldDB" id="R4KAB6"/>
<dbReference type="InterPro" id="IPR002104">
    <property type="entry name" value="Integrase_catalytic"/>
</dbReference>
<dbReference type="EMBL" id="CP003273">
    <property type="protein sequence ID" value="AGL00123.1"/>
    <property type="molecule type" value="Genomic_DNA"/>
</dbReference>
<dbReference type="eggNOG" id="COG0582">
    <property type="taxonomic scope" value="Bacteria"/>
</dbReference>
<gene>
    <name evidence="5" type="ORF">Desgi_0559</name>
</gene>
<evidence type="ECO:0000256" key="2">
    <source>
        <dbReference type="ARBA" id="ARBA00023125"/>
    </source>
</evidence>
<dbReference type="InterPro" id="IPR050090">
    <property type="entry name" value="Tyrosine_recombinase_XerCD"/>
</dbReference>
<dbReference type="Proteomes" id="UP000013520">
    <property type="component" value="Chromosome"/>
</dbReference>
<feature type="domain" description="Tyr recombinase" evidence="4">
    <location>
        <begin position="107"/>
        <end position="303"/>
    </location>
</feature>
<proteinExistence type="inferred from homology"/>
<evidence type="ECO:0000259" key="4">
    <source>
        <dbReference type="PROSITE" id="PS51898"/>
    </source>
</evidence>
<organism evidence="5 6">
    <name type="scientific">Desulfoscipio gibsoniae DSM 7213</name>
    <dbReference type="NCBI Taxonomy" id="767817"/>
    <lineage>
        <taxon>Bacteria</taxon>
        <taxon>Bacillati</taxon>
        <taxon>Bacillota</taxon>
        <taxon>Clostridia</taxon>
        <taxon>Eubacteriales</taxon>
        <taxon>Desulfallaceae</taxon>
        <taxon>Desulfoscipio</taxon>
    </lineage>
</organism>
<dbReference type="PANTHER" id="PTHR30349:SF41">
    <property type="entry name" value="INTEGRASE_RECOMBINASE PROTEIN MJ0367-RELATED"/>
    <property type="match status" value="1"/>
</dbReference>
<evidence type="ECO:0000313" key="5">
    <source>
        <dbReference type="EMBL" id="AGL00123.1"/>
    </source>
</evidence>
<dbReference type="InterPro" id="IPR013762">
    <property type="entry name" value="Integrase-like_cat_sf"/>
</dbReference>
<dbReference type="Pfam" id="PF00589">
    <property type="entry name" value="Phage_integrase"/>
    <property type="match status" value="1"/>
</dbReference>
<sequence length="324" mass="37106">MHDLSFKGPFAEYITDHISLKRAIGYKFEADAKNLMRFSIFTAEKYPDATALTREIVLDWCTKKLYEAQATQCARASTLRQLAIYMDNIGINAYILPKGYYPAEEKYIPYIFTENELLRFFSATDQCHYVSECPYRHLVMPVFFRMIYSCGLRPQEARLLKTEDVNLNDGILSIQHSKKDNSRLVPMSAALTARCRDYAIGIGDSKWFFPGLNGKPMTAGNAYHNFRRFLWKAGISHGGRGKGPRIYDFRHVYACHCLKKWVADGKDLSVYLPILKTYMGHDSFKDTAYYLRLTADVFPDITIKLEGYYPDIIPSLGGAVDAIH</sequence>